<dbReference type="EC" id="2.4.1.182" evidence="2"/>
<gene>
    <name evidence="10" type="ORF">Pla163_18050</name>
</gene>
<evidence type="ECO:0000256" key="3">
    <source>
        <dbReference type="ARBA" id="ARBA00020902"/>
    </source>
</evidence>
<dbReference type="EMBL" id="CP036290">
    <property type="protein sequence ID" value="QDU84693.1"/>
    <property type="molecule type" value="Genomic_DNA"/>
</dbReference>
<evidence type="ECO:0000256" key="5">
    <source>
        <dbReference type="ARBA" id="ARBA00022556"/>
    </source>
</evidence>
<dbReference type="AlphaFoldDB" id="A0A518CZQ9"/>
<name>A0A518CZQ9_9BACT</name>
<dbReference type="InterPro" id="IPR003835">
    <property type="entry name" value="Glyco_trans_19"/>
</dbReference>
<reference evidence="10 11" key="1">
    <citation type="submission" date="2019-02" db="EMBL/GenBank/DDBJ databases">
        <title>Deep-cultivation of Planctomycetes and their phenomic and genomic characterization uncovers novel biology.</title>
        <authorList>
            <person name="Wiegand S."/>
            <person name="Jogler M."/>
            <person name="Boedeker C."/>
            <person name="Pinto D."/>
            <person name="Vollmers J."/>
            <person name="Rivas-Marin E."/>
            <person name="Kohn T."/>
            <person name="Peeters S.H."/>
            <person name="Heuer A."/>
            <person name="Rast P."/>
            <person name="Oberbeckmann S."/>
            <person name="Bunk B."/>
            <person name="Jeske O."/>
            <person name="Meyerdierks A."/>
            <person name="Storesund J.E."/>
            <person name="Kallscheuer N."/>
            <person name="Luecker S."/>
            <person name="Lage O.M."/>
            <person name="Pohl T."/>
            <person name="Merkel B.J."/>
            <person name="Hornburger P."/>
            <person name="Mueller R.-W."/>
            <person name="Bruemmer F."/>
            <person name="Labrenz M."/>
            <person name="Spormann A.M."/>
            <person name="Op den Camp H."/>
            <person name="Overmann J."/>
            <person name="Amann R."/>
            <person name="Jetten M.S.M."/>
            <person name="Mascher T."/>
            <person name="Medema M.H."/>
            <person name="Devos D.P."/>
            <person name="Kaster A.-K."/>
            <person name="Ovreas L."/>
            <person name="Rohde M."/>
            <person name="Galperin M.Y."/>
            <person name="Jogler C."/>
        </authorList>
    </citation>
    <scope>NUCLEOTIDE SEQUENCE [LARGE SCALE GENOMIC DNA]</scope>
    <source>
        <strain evidence="10 11">Pla163</strain>
    </source>
</reference>
<evidence type="ECO:0000256" key="4">
    <source>
        <dbReference type="ARBA" id="ARBA00022516"/>
    </source>
</evidence>
<dbReference type="Proteomes" id="UP000319342">
    <property type="component" value="Chromosome"/>
</dbReference>
<dbReference type="GO" id="GO:0009245">
    <property type="term" value="P:lipid A biosynthetic process"/>
    <property type="evidence" value="ECO:0007669"/>
    <property type="project" value="UniProtKB-KW"/>
</dbReference>
<keyword evidence="11" id="KW-1185">Reference proteome</keyword>
<dbReference type="PANTHER" id="PTHR30372:SF4">
    <property type="entry name" value="LIPID-A-DISACCHARIDE SYNTHASE, MITOCHONDRIAL-RELATED"/>
    <property type="match status" value="1"/>
</dbReference>
<dbReference type="GO" id="GO:0008915">
    <property type="term" value="F:lipid-A-disaccharide synthase activity"/>
    <property type="evidence" value="ECO:0007669"/>
    <property type="project" value="UniProtKB-EC"/>
</dbReference>
<accession>A0A518CZQ9</accession>
<evidence type="ECO:0000256" key="6">
    <source>
        <dbReference type="ARBA" id="ARBA00022676"/>
    </source>
</evidence>
<evidence type="ECO:0000313" key="10">
    <source>
        <dbReference type="EMBL" id="QDU84693.1"/>
    </source>
</evidence>
<evidence type="ECO:0000256" key="7">
    <source>
        <dbReference type="ARBA" id="ARBA00022679"/>
    </source>
</evidence>
<keyword evidence="8" id="KW-0443">Lipid metabolism</keyword>
<keyword evidence="5" id="KW-0441">Lipid A biosynthesis</keyword>
<keyword evidence="7 10" id="KW-0808">Transferase</keyword>
<protein>
    <recommendedName>
        <fullName evidence="3">Lipid-A-disaccharide synthase</fullName>
        <ecNumber evidence="2">2.4.1.182</ecNumber>
    </recommendedName>
</protein>
<keyword evidence="4" id="KW-0444">Lipid biosynthesis</keyword>
<sequence length="504" mass="54578">MNGASSKDPLDALDSERPLRRRARRGLPPALAVALELLRALIGVLVMPLHLCWHALVARSRRAEVEALLGRGEAHADPLPAELDRWLAADADPAPLVFVSCAEISGEIHARRFVERARERWSAAVDADPCENGAARARSIADPLRFVGLGGPDLVALGVRTVGDPVSSSRMGFGVVLALGFYLRLLTDAARCLRDERPDVAVFVDSPALHVPLGRLARRYGVPVVHFVTPQYWGWAPWRARGYRTAVDLALSILPFEQAWFERRRIHCAHVGHPLLDRLARVPHREHPLDDGPVALLPGSRASVIERNLPWMLETLALAAPGSQLASSRFVVALGRADLADRVRELVAESDLGRQQRVDVVVGDLHEVLPTCCSALSVSGTVVLDVAHHRLPMVVIYRLAKRFEVALMGRLLTVPHFASVNLLAGREVVREFGFAGEGPRTELLAALEAVSRPGPEREQCIAGLEEALGQVGDARAVERAAGWALSVAVAPQATFSALGAKIGA</sequence>
<evidence type="ECO:0000256" key="2">
    <source>
        <dbReference type="ARBA" id="ARBA00012687"/>
    </source>
</evidence>
<dbReference type="OrthoDB" id="9801642at2"/>
<dbReference type="GO" id="GO:0005543">
    <property type="term" value="F:phospholipid binding"/>
    <property type="evidence" value="ECO:0007669"/>
    <property type="project" value="TreeGrafter"/>
</dbReference>
<proteinExistence type="predicted"/>
<comment type="catalytic activity">
    <reaction evidence="9">
        <text>a lipid X + a UDP-2-N,3-O-bis[(3R)-3-hydroxyacyl]-alpha-D-glucosamine = a lipid A disaccharide + UDP + H(+)</text>
        <dbReference type="Rhea" id="RHEA:67828"/>
        <dbReference type="ChEBI" id="CHEBI:15378"/>
        <dbReference type="ChEBI" id="CHEBI:58223"/>
        <dbReference type="ChEBI" id="CHEBI:137748"/>
        <dbReference type="ChEBI" id="CHEBI:176338"/>
        <dbReference type="ChEBI" id="CHEBI:176343"/>
        <dbReference type="EC" id="2.4.1.182"/>
    </reaction>
</comment>
<keyword evidence="6 10" id="KW-0328">Glycosyltransferase</keyword>
<comment type="function">
    <text evidence="1">Condensation of UDP-2,3-diacylglucosamine and 2,3-diacylglucosamine-1-phosphate to form lipid A disaccharide, a precursor of lipid A, a phosphorylated glycolipid that anchors the lipopolysaccharide to the outer membrane of the cell.</text>
</comment>
<evidence type="ECO:0000256" key="9">
    <source>
        <dbReference type="ARBA" id="ARBA00048975"/>
    </source>
</evidence>
<dbReference type="SUPFAM" id="SSF53756">
    <property type="entry name" value="UDP-Glycosyltransferase/glycogen phosphorylase"/>
    <property type="match status" value="1"/>
</dbReference>
<organism evidence="10 11">
    <name type="scientific">Rohdeia mirabilis</name>
    <dbReference type="NCBI Taxonomy" id="2528008"/>
    <lineage>
        <taxon>Bacteria</taxon>
        <taxon>Pseudomonadati</taxon>
        <taxon>Planctomycetota</taxon>
        <taxon>Planctomycetia</taxon>
        <taxon>Planctomycetia incertae sedis</taxon>
        <taxon>Rohdeia</taxon>
    </lineage>
</organism>
<dbReference type="GO" id="GO:0016020">
    <property type="term" value="C:membrane"/>
    <property type="evidence" value="ECO:0007669"/>
    <property type="project" value="GOC"/>
</dbReference>
<dbReference type="Pfam" id="PF02684">
    <property type="entry name" value="LpxB"/>
    <property type="match status" value="1"/>
</dbReference>
<evidence type="ECO:0000313" key="11">
    <source>
        <dbReference type="Proteomes" id="UP000319342"/>
    </source>
</evidence>
<dbReference type="PANTHER" id="PTHR30372">
    <property type="entry name" value="LIPID-A-DISACCHARIDE SYNTHASE"/>
    <property type="match status" value="1"/>
</dbReference>
<dbReference type="RefSeq" id="WP_145186697.1">
    <property type="nucleotide sequence ID" value="NZ_CP036290.1"/>
</dbReference>
<evidence type="ECO:0000256" key="1">
    <source>
        <dbReference type="ARBA" id="ARBA00002056"/>
    </source>
</evidence>
<evidence type="ECO:0000256" key="8">
    <source>
        <dbReference type="ARBA" id="ARBA00023098"/>
    </source>
</evidence>